<reference evidence="3" key="1">
    <citation type="journal article" date="2014" name="Proc. Natl. Acad. Sci. U.S.A.">
        <title>Extensive sampling of basidiomycete genomes demonstrates inadequacy of the white-rot/brown-rot paradigm for wood decay fungi.</title>
        <authorList>
            <person name="Riley R."/>
            <person name="Salamov A.A."/>
            <person name="Brown D.W."/>
            <person name="Nagy L.G."/>
            <person name="Floudas D."/>
            <person name="Held B.W."/>
            <person name="Levasseur A."/>
            <person name="Lombard V."/>
            <person name="Morin E."/>
            <person name="Otillar R."/>
            <person name="Lindquist E.A."/>
            <person name="Sun H."/>
            <person name="LaButti K.M."/>
            <person name="Schmutz J."/>
            <person name="Jabbour D."/>
            <person name="Luo H."/>
            <person name="Baker S.E."/>
            <person name="Pisabarro A.G."/>
            <person name="Walton J.D."/>
            <person name="Blanchette R.A."/>
            <person name="Henrissat B."/>
            <person name="Martin F."/>
            <person name="Cullen D."/>
            <person name="Hibbett D.S."/>
            <person name="Grigoriev I.V."/>
        </authorList>
    </citation>
    <scope>NUCLEOTIDE SEQUENCE [LARGE SCALE GENOMIC DNA]</scope>
    <source>
        <strain evidence="3">CBS 339.88</strain>
    </source>
</reference>
<feature type="region of interest" description="Disordered" evidence="1">
    <location>
        <begin position="33"/>
        <end position="209"/>
    </location>
</feature>
<feature type="compositionally biased region" description="Polar residues" evidence="1">
    <location>
        <begin position="49"/>
        <end position="63"/>
    </location>
</feature>
<feature type="compositionally biased region" description="Low complexity" evidence="1">
    <location>
        <begin position="74"/>
        <end position="87"/>
    </location>
</feature>
<feature type="compositionally biased region" description="Polar residues" evidence="1">
    <location>
        <begin position="181"/>
        <end position="203"/>
    </location>
</feature>
<accession>A0A067SCW3</accession>
<feature type="compositionally biased region" description="Low complexity" evidence="1">
    <location>
        <begin position="163"/>
        <end position="172"/>
    </location>
</feature>
<feature type="compositionally biased region" description="Polar residues" evidence="1">
    <location>
        <begin position="127"/>
        <end position="146"/>
    </location>
</feature>
<gene>
    <name evidence="2" type="ORF">GALMADRAFT_217484</name>
</gene>
<evidence type="ECO:0000313" key="3">
    <source>
        <dbReference type="Proteomes" id="UP000027222"/>
    </source>
</evidence>
<dbReference type="Proteomes" id="UP000027222">
    <property type="component" value="Unassembled WGS sequence"/>
</dbReference>
<evidence type="ECO:0000313" key="2">
    <source>
        <dbReference type="EMBL" id="KDR65574.1"/>
    </source>
</evidence>
<sequence length="470" mass="51275">MSSVLTLLDLSKVTPDPETGATGAPTLIPILKGLKVQNNEPLTREGSSREGSILQTPSRATGQHQREDRPTAVPETSPSGSDTPPTSRMRSLRSAAQTAPPDALHVSFDQSQSRSGLHRGSRGSQQTMTSATQGGALQPTIGQPRNTIGRATRRRSDQRAEPSVRPVVTTLTPPLPAPVSQQVTPSTQTLRSTRSANISSTLSHPPEYSEPILGAGSCARPSDYREAILTLMFQLEGPILVIFYETHERTMKAAVANGEKMTWTVSRASTALISSYLDIPGSRIGHLHFHRNLARDAMTVWMLEQDGWIERTSFYARPLQNPVRHPSYRGLILSTYGDNSWCPNFVTQATYKKLRIPPSKLSLLTGGVSRVIEAGFGQGRVEASPNLAYRHRNVTLPASRFGGEKGQTVRRSGVLLTRVYGQFKATAYAATRHYTSVVQLPAHIYGNVDSFMATSLTDNQRSRSRAARGL</sequence>
<dbReference type="EMBL" id="KL142440">
    <property type="protein sequence ID" value="KDR65574.1"/>
    <property type="molecule type" value="Genomic_DNA"/>
</dbReference>
<keyword evidence="3" id="KW-1185">Reference proteome</keyword>
<dbReference type="AlphaFoldDB" id="A0A067SCW3"/>
<protein>
    <submittedName>
        <fullName evidence="2">Uncharacterized protein</fullName>
    </submittedName>
</protein>
<proteinExistence type="predicted"/>
<dbReference type="HOGENOM" id="CLU_581465_0_0_1"/>
<evidence type="ECO:0000256" key="1">
    <source>
        <dbReference type="SAM" id="MobiDB-lite"/>
    </source>
</evidence>
<name>A0A067SCW3_GALM3</name>
<organism evidence="2 3">
    <name type="scientific">Galerina marginata (strain CBS 339.88)</name>
    <dbReference type="NCBI Taxonomy" id="685588"/>
    <lineage>
        <taxon>Eukaryota</taxon>
        <taxon>Fungi</taxon>
        <taxon>Dikarya</taxon>
        <taxon>Basidiomycota</taxon>
        <taxon>Agaricomycotina</taxon>
        <taxon>Agaricomycetes</taxon>
        <taxon>Agaricomycetidae</taxon>
        <taxon>Agaricales</taxon>
        <taxon>Agaricineae</taxon>
        <taxon>Strophariaceae</taxon>
        <taxon>Galerina</taxon>
    </lineage>
</organism>